<evidence type="ECO:0000256" key="2">
    <source>
        <dbReference type="SAM" id="Phobius"/>
    </source>
</evidence>
<dbReference type="RefSeq" id="XP_016933632.4">
    <property type="nucleotide sequence ID" value="XM_017078143.4"/>
</dbReference>
<reference evidence="4" key="1">
    <citation type="submission" date="2025-08" db="UniProtKB">
        <authorList>
            <consortium name="RefSeq"/>
        </authorList>
    </citation>
    <scope>IDENTIFICATION</scope>
</reference>
<evidence type="ECO:0000313" key="4">
    <source>
        <dbReference type="RefSeq" id="XP_016933632.4"/>
    </source>
</evidence>
<feature type="transmembrane region" description="Helical" evidence="2">
    <location>
        <begin position="96"/>
        <end position="121"/>
    </location>
</feature>
<keyword evidence="2" id="KW-0812">Transmembrane</keyword>
<protein>
    <submittedName>
        <fullName evidence="4">Uncharacterized protein</fullName>
    </submittedName>
</protein>
<gene>
    <name evidence="4" type="primary">LOC108012715</name>
</gene>
<feature type="region of interest" description="Disordered" evidence="1">
    <location>
        <begin position="72"/>
        <end position="91"/>
    </location>
</feature>
<dbReference type="AlphaFoldDB" id="A0AB39ZDY2"/>
<dbReference type="GeneID" id="108012715"/>
<accession>A0AB39ZDY2</accession>
<name>A0AB39ZDY2_DROSZ</name>
<keyword evidence="3" id="KW-1185">Reference proteome</keyword>
<keyword evidence="2" id="KW-1133">Transmembrane helix</keyword>
<sequence>MSETLRNQAREIVQAMSRSRRSDSTPRRGFLNPELEALGRKNDEQLAMDRFLAIKLERESLPEDTPLPIYLAYREPRTPSPPSVWDKKEPKKKSRILVRLPGAAATATATATAAAAAAAAATSDTAAT</sequence>
<evidence type="ECO:0000313" key="3">
    <source>
        <dbReference type="Proteomes" id="UP001652628"/>
    </source>
</evidence>
<proteinExistence type="predicted"/>
<keyword evidence="2" id="KW-0472">Membrane</keyword>
<evidence type="ECO:0000256" key="1">
    <source>
        <dbReference type="SAM" id="MobiDB-lite"/>
    </source>
</evidence>
<organism evidence="3 4">
    <name type="scientific">Drosophila suzukii</name>
    <name type="common">Spotted-wing drosophila fruit fly</name>
    <dbReference type="NCBI Taxonomy" id="28584"/>
    <lineage>
        <taxon>Eukaryota</taxon>
        <taxon>Metazoa</taxon>
        <taxon>Ecdysozoa</taxon>
        <taxon>Arthropoda</taxon>
        <taxon>Hexapoda</taxon>
        <taxon>Insecta</taxon>
        <taxon>Pterygota</taxon>
        <taxon>Neoptera</taxon>
        <taxon>Endopterygota</taxon>
        <taxon>Diptera</taxon>
        <taxon>Brachycera</taxon>
        <taxon>Muscomorpha</taxon>
        <taxon>Ephydroidea</taxon>
        <taxon>Drosophilidae</taxon>
        <taxon>Drosophila</taxon>
        <taxon>Sophophora</taxon>
    </lineage>
</organism>
<dbReference type="Proteomes" id="UP001652628">
    <property type="component" value="Chromosome 3"/>
</dbReference>